<dbReference type="PANTHER" id="PTHR37423">
    <property type="entry name" value="SOLUBLE LYTIC MUREIN TRANSGLYCOSYLASE-RELATED"/>
    <property type="match status" value="1"/>
</dbReference>
<keyword evidence="6" id="KW-1185">Reference proteome</keyword>
<dbReference type="Gene3D" id="1.10.530.10">
    <property type="match status" value="1"/>
</dbReference>
<dbReference type="InterPro" id="IPR008258">
    <property type="entry name" value="Transglycosylase_SLT_dom_1"/>
</dbReference>
<gene>
    <name evidence="5" type="ORF">GCM10007049_10310</name>
</gene>
<evidence type="ECO:0000259" key="4">
    <source>
        <dbReference type="Pfam" id="PF01464"/>
    </source>
</evidence>
<feature type="domain" description="Transglycosylase SLT" evidence="4">
    <location>
        <begin position="133"/>
        <end position="228"/>
    </location>
</feature>
<comment type="similarity">
    <text evidence="1">Belongs to the transglycosylase Slt family.</text>
</comment>
<proteinExistence type="inferred from homology"/>
<evidence type="ECO:0000313" key="5">
    <source>
        <dbReference type="EMBL" id="GGZ19726.1"/>
    </source>
</evidence>
<evidence type="ECO:0000313" key="6">
    <source>
        <dbReference type="Proteomes" id="UP000619457"/>
    </source>
</evidence>
<reference evidence="5" key="1">
    <citation type="journal article" date="2014" name="Int. J. Syst. Evol. Microbiol.">
        <title>Complete genome sequence of Corynebacterium casei LMG S-19264T (=DSM 44701T), isolated from a smear-ripened cheese.</title>
        <authorList>
            <consortium name="US DOE Joint Genome Institute (JGI-PGF)"/>
            <person name="Walter F."/>
            <person name="Albersmeier A."/>
            <person name="Kalinowski J."/>
            <person name="Ruckert C."/>
        </authorList>
    </citation>
    <scope>NUCLEOTIDE SEQUENCE</scope>
    <source>
        <strain evidence="5">KCTC 12368</strain>
    </source>
</reference>
<evidence type="ECO:0000256" key="3">
    <source>
        <dbReference type="SAM" id="Phobius"/>
    </source>
</evidence>
<accession>A0A918PSG3</accession>
<name>A0A918PSG3_9BACT</name>
<dbReference type="Pfam" id="PF01464">
    <property type="entry name" value="SLT"/>
    <property type="match status" value="1"/>
</dbReference>
<feature type="region of interest" description="Disordered" evidence="2">
    <location>
        <begin position="28"/>
        <end position="53"/>
    </location>
</feature>
<dbReference type="Proteomes" id="UP000619457">
    <property type="component" value="Unassembled WGS sequence"/>
</dbReference>
<dbReference type="RefSeq" id="WP_018472449.1">
    <property type="nucleotide sequence ID" value="NZ_BMWX01000002.1"/>
</dbReference>
<comment type="caution">
    <text evidence="5">The sequence shown here is derived from an EMBL/GenBank/DDBJ whole genome shotgun (WGS) entry which is preliminary data.</text>
</comment>
<dbReference type="SUPFAM" id="SSF53955">
    <property type="entry name" value="Lysozyme-like"/>
    <property type="match status" value="1"/>
</dbReference>
<dbReference type="AlphaFoldDB" id="A0A918PSG3"/>
<evidence type="ECO:0000256" key="2">
    <source>
        <dbReference type="SAM" id="MobiDB-lite"/>
    </source>
</evidence>
<sequence length="326" mass="37834">MKHLHIFILYGLVAVLFILWYRSTESSPQPVATTQESPVFIPSEEPNEEPIEEPNSSIIRQAAGGHRVELFDLPKTMDFAGEKVPLEAGEIQERLEREVYVNAFWESNMLLMMKRAGRYLPEIEKILAQYKIPNDFKYVAIIESGLMNVVSPADARGFWQFMSGTAKDFGLEVNKEVDERYDYIQATHAACKYLKQSYAKFGKWTNVAASYNIGQTGLIRRMNDQQQPDYYDLALNEETARYMFRILAFKEIMENPEKYGFHLQEKDLYKMPQLKTLVVKSTIDDLADWAIKHGSNYKDLKTYNPWLRSSKLTISKNNEYHIKLPV</sequence>
<reference evidence="5" key="2">
    <citation type="submission" date="2020-09" db="EMBL/GenBank/DDBJ databases">
        <authorList>
            <person name="Sun Q."/>
            <person name="Kim S."/>
        </authorList>
    </citation>
    <scope>NUCLEOTIDE SEQUENCE</scope>
    <source>
        <strain evidence="5">KCTC 12368</strain>
    </source>
</reference>
<keyword evidence="3" id="KW-0812">Transmembrane</keyword>
<feature type="transmembrane region" description="Helical" evidence="3">
    <location>
        <begin position="7"/>
        <end position="23"/>
    </location>
</feature>
<feature type="compositionally biased region" description="Polar residues" evidence="2">
    <location>
        <begin position="28"/>
        <end position="37"/>
    </location>
</feature>
<dbReference type="PANTHER" id="PTHR37423:SF2">
    <property type="entry name" value="MEMBRANE-BOUND LYTIC MUREIN TRANSGLYCOSYLASE C"/>
    <property type="match status" value="1"/>
</dbReference>
<dbReference type="EMBL" id="BMWX01000002">
    <property type="protein sequence ID" value="GGZ19726.1"/>
    <property type="molecule type" value="Genomic_DNA"/>
</dbReference>
<dbReference type="InterPro" id="IPR023346">
    <property type="entry name" value="Lysozyme-like_dom_sf"/>
</dbReference>
<evidence type="ECO:0000256" key="1">
    <source>
        <dbReference type="ARBA" id="ARBA00007734"/>
    </source>
</evidence>
<protein>
    <submittedName>
        <fullName evidence="5">Murein transglycosylase</fullName>
    </submittedName>
</protein>
<organism evidence="5 6">
    <name type="scientific">Echinicola pacifica</name>
    <dbReference type="NCBI Taxonomy" id="346377"/>
    <lineage>
        <taxon>Bacteria</taxon>
        <taxon>Pseudomonadati</taxon>
        <taxon>Bacteroidota</taxon>
        <taxon>Cytophagia</taxon>
        <taxon>Cytophagales</taxon>
        <taxon>Cyclobacteriaceae</taxon>
        <taxon>Echinicola</taxon>
    </lineage>
</organism>
<keyword evidence="3" id="KW-1133">Transmembrane helix</keyword>
<dbReference type="CDD" id="cd16894">
    <property type="entry name" value="MltD-like"/>
    <property type="match status" value="1"/>
</dbReference>
<keyword evidence="3" id="KW-0472">Membrane</keyword>